<evidence type="ECO:0000256" key="5">
    <source>
        <dbReference type="ARBA" id="ARBA00023136"/>
    </source>
</evidence>
<keyword evidence="2" id="KW-0547">Nucleotide-binding</keyword>
<name>A0A8C5GQC5_GOUWI</name>
<dbReference type="GO" id="GO:0005524">
    <property type="term" value="F:ATP binding"/>
    <property type="evidence" value="ECO:0007669"/>
    <property type="project" value="UniProtKB-KW"/>
</dbReference>
<dbReference type="GO" id="GO:0016887">
    <property type="term" value="F:ATP hydrolysis activity"/>
    <property type="evidence" value="ECO:0007669"/>
    <property type="project" value="InterPro"/>
</dbReference>
<dbReference type="Ensembl" id="ENSGWIT00000036797.1">
    <property type="protein sequence ID" value="ENSGWIP00000033770.1"/>
    <property type="gene ID" value="ENSGWIG00000017441.1"/>
</dbReference>
<organism evidence="7 8">
    <name type="scientific">Gouania willdenowi</name>
    <name type="common">Blunt-snouted clingfish</name>
    <name type="synonym">Lepadogaster willdenowi</name>
    <dbReference type="NCBI Taxonomy" id="441366"/>
    <lineage>
        <taxon>Eukaryota</taxon>
        <taxon>Metazoa</taxon>
        <taxon>Chordata</taxon>
        <taxon>Craniata</taxon>
        <taxon>Vertebrata</taxon>
        <taxon>Euteleostomi</taxon>
        <taxon>Actinopterygii</taxon>
        <taxon>Neopterygii</taxon>
        <taxon>Teleostei</taxon>
        <taxon>Neoteleostei</taxon>
        <taxon>Acanthomorphata</taxon>
        <taxon>Ovalentaria</taxon>
        <taxon>Blenniimorphae</taxon>
        <taxon>Blenniiformes</taxon>
        <taxon>Gobiesocoidei</taxon>
        <taxon>Gobiesocidae</taxon>
        <taxon>Gobiesocinae</taxon>
        <taxon>Gouania</taxon>
    </lineage>
</organism>
<dbReference type="Gene3D" id="3.40.50.300">
    <property type="entry name" value="P-loop containing nucleotide triphosphate hydrolases"/>
    <property type="match status" value="1"/>
</dbReference>
<accession>A0A8C5GQC5</accession>
<keyword evidence="4" id="KW-1278">Translocase</keyword>
<evidence type="ECO:0000256" key="4">
    <source>
        <dbReference type="ARBA" id="ARBA00022967"/>
    </source>
</evidence>
<keyword evidence="8" id="KW-1185">Reference proteome</keyword>
<reference evidence="7" key="1">
    <citation type="submission" date="2025-08" db="UniProtKB">
        <authorList>
            <consortium name="Ensembl"/>
        </authorList>
    </citation>
    <scope>IDENTIFICATION</scope>
</reference>
<protein>
    <recommendedName>
        <fullName evidence="6">ABC transporter domain-containing protein</fullName>
    </recommendedName>
</protein>
<dbReference type="PANTHER" id="PTHR43875:SF15">
    <property type="entry name" value="TREHALOSE IMPORT ATP-BINDING PROTEIN SUGC"/>
    <property type="match status" value="1"/>
</dbReference>
<dbReference type="InterPro" id="IPR003593">
    <property type="entry name" value="AAA+_ATPase"/>
</dbReference>
<evidence type="ECO:0000256" key="2">
    <source>
        <dbReference type="ARBA" id="ARBA00022741"/>
    </source>
</evidence>
<dbReference type="PROSITE" id="PS00211">
    <property type="entry name" value="ABC_TRANSPORTER_1"/>
    <property type="match status" value="1"/>
</dbReference>
<proteinExistence type="predicted"/>
<dbReference type="InterPro" id="IPR027417">
    <property type="entry name" value="P-loop_NTPase"/>
</dbReference>
<dbReference type="InterPro" id="IPR003439">
    <property type="entry name" value="ABC_transporter-like_ATP-bd"/>
</dbReference>
<dbReference type="PROSITE" id="PS50893">
    <property type="entry name" value="ABC_TRANSPORTER_2"/>
    <property type="match status" value="1"/>
</dbReference>
<keyword evidence="3" id="KW-0067">ATP-binding</keyword>
<keyword evidence="1" id="KW-1003">Cell membrane</keyword>
<evidence type="ECO:0000256" key="3">
    <source>
        <dbReference type="ARBA" id="ARBA00022840"/>
    </source>
</evidence>
<dbReference type="GO" id="GO:0043190">
    <property type="term" value="C:ATP-binding cassette (ABC) transporter complex"/>
    <property type="evidence" value="ECO:0007669"/>
    <property type="project" value="InterPro"/>
</dbReference>
<dbReference type="PANTHER" id="PTHR43875">
    <property type="entry name" value="MALTODEXTRIN IMPORT ATP-BINDING PROTEIN MSMX"/>
    <property type="match status" value="1"/>
</dbReference>
<dbReference type="InterPro" id="IPR047641">
    <property type="entry name" value="ABC_transpr_MalK/UgpC-like"/>
</dbReference>
<evidence type="ECO:0000313" key="8">
    <source>
        <dbReference type="Proteomes" id="UP000694680"/>
    </source>
</evidence>
<reference evidence="7" key="2">
    <citation type="submission" date="2025-09" db="UniProtKB">
        <authorList>
            <consortium name="Ensembl"/>
        </authorList>
    </citation>
    <scope>IDENTIFICATION</scope>
</reference>
<dbReference type="Pfam" id="PF00005">
    <property type="entry name" value="ABC_tran"/>
    <property type="match status" value="1"/>
</dbReference>
<evidence type="ECO:0000259" key="6">
    <source>
        <dbReference type="PROSITE" id="PS50893"/>
    </source>
</evidence>
<dbReference type="InterPro" id="IPR017871">
    <property type="entry name" value="ABC_transporter-like_CS"/>
</dbReference>
<keyword evidence="5" id="KW-0472">Membrane</keyword>
<sequence length="259" mass="29603">MIATVFVVSLTGYAYSRFRFKGKKISLMLVITIKTSGSQIDFVNVGKKYEGRVEYTLDNINLSVKSGEFCTILGPSGCGKTTLLRMIAGLTSITKGDLLFNKKRVNDLEPSNRDIAMVFQSYALYPHMNVYKNISFGLEQQKVRKDIIDRRTKDIANILQIKNHLYDKPKDLSGGQRQRVAIARAIVRKPSVFLMDEPLSNLDAKLRESTRREIVNIHKMIDLAKKYNIAVIFISHNIGLQLHDCYILMLQIFQFLMLF</sequence>
<evidence type="ECO:0000256" key="1">
    <source>
        <dbReference type="ARBA" id="ARBA00022475"/>
    </source>
</evidence>
<feature type="domain" description="ABC transporter" evidence="6">
    <location>
        <begin position="40"/>
        <end position="259"/>
    </location>
</feature>
<dbReference type="AlphaFoldDB" id="A0A8C5GQC5"/>
<dbReference type="Proteomes" id="UP000694680">
    <property type="component" value="Unassembled WGS sequence"/>
</dbReference>
<dbReference type="SUPFAM" id="SSF52540">
    <property type="entry name" value="P-loop containing nucleoside triphosphate hydrolases"/>
    <property type="match status" value="1"/>
</dbReference>
<evidence type="ECO:0000313" key="7">
    <source>
        <dbReference type="Ensembl" id="ENSGWIP00000033770.1"/>
    </source>
</evidence>
<dbReference type="SMART" id="SM00382">
    <property type="entry name" value="AAA"/>
    <property type="match status" value="1"/>
</dbReference>